<dbReference type="PANTHER" id="PTHR31048">
    <property type="entry name" value="OS03G0233200 PROTEIN"/>
    <property type="match status" value="1"/>
</dbReference>
<feature type="disulfide bond" evidence="4">
    <location>
        <begin position="190"/>
        <end position="200"/>
    </location>
</feature>
<dbReference type="InterPro" id="IPR017949">
    <property type="entry name" value="Thaumatin_CS"/>
</dbReference>
<dbReference type="Proteomes" id="UP001454036">
    <property type="component" value="Unassembled WGS sequence"/>
</dbReference>
<evidence type="ECO:0000256" key="4">
    <source>
        <dbReference type="PIRSR" id="PIRSR002703-1"/>
    </source>
</evidence>
<protein>
    <recommendedName>
        <fullName evidence="8">Thaumatin-like protein</fullName>
    </recommendedName>
</protein>
<accession>A0AAV3PBI5</accession>
<dbReference type="SUPFAM" id="SSF49870">
    <property type="entry name" value="Osmotin, thaumatin-like protein"/>
    <property type="match status" value="1"/>
</dbReference>
<comment type="similarity">
    <text evidence="1">Belongs to the thaumatin family.</text>
</comment>
<name>A0AAV3PBI5_LITER</name>
<evidence type="ECO:0000256" key="2">
    <source>
        <dbReference type="ARBA" id="ARBA00022729"/>
    </source>
</evidence>
<dbReference type="PRINTS" id="PR00347">
    <property type="entry name" value="THAUMATIN"/>
</dbReference>
<organism evidence="6 7">
    <name type="scientific">Lithospermum erythrorhizon</name>
    <name type="common">Purple gromwell</name>
    <name type="synonym">Lithospermum officinale var. erythrorhizon</name>
    <dbReference type="NCBI Taxonomy" id="34254"/>
    <lineage>
        <taxon>Eukaryota</taxon>
        <taxon>Viridiplantae</taxon>
        <taxon>Streptophyta</taxon>
        <taxon>Embryophyta</taxon>
        <taxon>Tracheophyta</taxon>
        <taxon>Spermatophyta</taxon>
        <taxon>Magnoliopsida</taxon>
        <taxon>eudicotyledons</taxon>
        <taxon>Gunneridae</taxon>
        <taxon>Pentapetalae</taxon>
        <taxon>asterids</taxon>
        <taxon>lamiids</taxon>
        <taxon>Boraginales</taxon>
        <taxon>Boraginaceae</taxon>
        <taxon>Boraginoideae</taxon>
        <taxon>Lithospermeae</taxon>
        <taxon>Lithospermum</taxon>
    </lineage>
</organism>
<feature type="disulfide bond" evidence="4">
    <location>
        <begin position="93"/>
        <end position="99"/>
    </location>
</feature>
<feature type="signal peptide" evidence="5">
    <location>
        <begin position="1"/>
        <end position="21"/>
    </location>
</feature>
<feature type="disulfide bond" evidence="4">
    <location>
        <begin position="153"/>
        <end position="213"/>
    </location>
</feature>
<dbReference type="EMBL" id="BAABME010001303">
    <property type="protein sequence ID" value="GAA0148815.1"/>
    <property type="molecule type" value="Genomic_DNA"/>
</dbReference>
<gene>
    <name evidence="6" type="ORF">LIER_08152</name>
</gene>
<dbReference type="PROSITE" id="PS00316">
    <property type="entry name" value="THAUMATIN_1"/>
    <property type="match status" value="1"/>
</dbReference>
<evidence type="ECO:0000313" key="7">
    <source>
        <dbReference type="Proteomes" id="UP001454036"/>
    </source>
</evidence>
<keyword evidence="3 4" id="KW-1015">Disulfide bond</keyword>
<dbReference type="Gene3D" id="2.60.110.10">
    <property type="entry name" value="Thaumatin"/>
    <property type="match status" value="1"/>
</dbReference>
<dbReference type="CDD" id="cd09218">
    <property type="entry name" value="TLP-PA"/>
    <property type="match status" value="1"/>
</dbReference>
<evidence type="ECO:0000256" key="5">
    <source>
        <dbReference type="SAM" id="SignalP"/>
    </source>
</evidence>
<keyword evidence="2 5" id="KW-0732">Signal</keyword>
<evidence type="ECO:0000256" key="3">
    <source>
        <dbReference type="ARBA" id="ARBA00023157"/>
    </source>
</evidence>
<sequence length="243" mass="26538">MNCSTHLFFFFFTISISCSNGTQLIIENKCKQSIWPALLGTSGQPTPKNGGFPLFCGQQVIINVPERWSGRIWARQGCRFDEHGRGSCQTGDCGGLLTCRGIGGTPPATLVEMTLGTSSNPLHYYDISLVDGFNLPVSMRPVGGGKGCRVAACESDVNAWCPMRLMTRKEGVVVGCKSACLAFRDPRYCCTGEFSKANVCKPTVYSHLFKALCPRAYSYPYDEASGLKTCRASRYVITFCPSK</sequence>
<evidence type="ECO:0008006" key="8">
    <source>
        <dbReference type="Google" id="ProtNLM"/>
    </source>
</evidence>
<comment type="caution">
    <text evidence="6">The sequence shown here is derived from an EMBL/GenBank/DDBJ whole genome shotgun (WGS) entry which is preliminary data.</text>
</comment>
<dbReference type="SMART" id="SM00205">
    <property type="entry name" value="THN"/>
    <property type="match status" value="1"/>
</dbReference>
<feature type="disulfide bond" evidence="4">
    <location>
        <begin position="161"/>
        <end position="176"/>
    </location>
</feature>
<feature type="disulfide bond" evidence="4">
    <location>
        <begin position="148"/>
        <end position="230"/>
    </location>
</feature>
<evidence type="ECO:0000313" key="6">
    <source>
        <dbReference type="EMBL" id="GAA0148815.1"/>
    </source>
</evidence>
<feature type="chain" id="PRO_5043394042" description="Thaumatin-like protein" evidence="5">
    <location>
        <begin position="22"/>
        <end position="243"/>
    </location>
</feature>
<dbReference type="AlphaFoldDB" id="A0AAV3PBI5"/>
<reference evidence="6 7" key="1">
    <citation type="submission" date="2024-01" db="EMBL/GenBank/DDBJ databases">
        <title>The complete chloroplast genome sequence of Lithospermum erythrorhizon: insights into the phylogenetic relationship among Boraginaceae species and the maternal lineages of purple gromwells.</title>
        <authorList>
            <person name="Okada T."/>
            <person name="Watanabe K."/>
        </authorList>
    </citation>
    <scope>NUCLEOTIDE SEQUENCE [LARGE SCALE GENOMIC DNA]</scope>
</reference>
<proteinExistence type="inferred from homology"/>
<evidence type="ECO:0000256" key="1">
    <source>
        <dbReference type="ARBA" id="ARBA00010607"/>
    </source>
</evidence>
<dbReference type="PIRSF" id="PIRSF002703">
    <property type="entry name" value="Thaumatin"/>
    <property type="match status" value="1"/>
</dbReference>
<feature type="disulfide bond" evidence="4">
    <location>
        <begin position="180"/>
        <end position="189"/>
    </location>
</feature>
<keyword evidence="7" id="KW-1185">Reference proteome</keyword>
<dbReference type="InterPro" id="IPR001938">
    <property type="entry name" value="Thaumatin"/>
</dbReference>
<dbReference type="Pfam" id="PF00314">
    <property type="entry name" value="Thaumatin"/>
    <property type="match status" value="1"/>
</dbReference>
<feature type="disulfide bond" evidence="4">
    <location>
        <begin position="30"/>
        <end position="240"/>
    </location>
</feature>
<dbReference type="InterPro" id="IPR037176">
    <property type="entry name" value="Osmotin/thaumatin-like_sf"/>
</dbReference>
<dbReference type="FunFam" id="2.60.110.10:FF:000002">
    <property type="entry name" value="Thaumatin-like protein 1a"/>
    <property type="match status" value="1"/>
</dbReference>
<feature type="disulfide bond" evidence="4">
    <location>
        <begin position="78"/>
        <end position="88"/>
    </location>
</feature>
<dbReference type="PROSITE" id="PS51367">
    <property type="entry name" value="THAUMATIN_2"/>
    <property type="match status" value="1"/>
</dbReference>